<dbReference type="EMBL" id="FWFX01000010">
    <property type="protein sequence ID" value="SLN59020.1"/>
    <property type="molecule type" value="Genomic_DNA"/>
</dbReference>
<keyword evidence="2" id="KW-1185">Reference proteome</keyword>
<evidence type="ECO:0000313" key="2">
    <source>
        <dbReference type="Proteomes" id="UP000193061"/>
    </source>
</evidence>
<gene>
    <name evidence="1" type="ORF">ROA7450_03043</name>
</gene>
<dbReference type="AlphaFoldDB" id="A0A1X6ZRR6"/>
<evidence type="ECO:0000313" key="1">
    <source>
        <dbReference type="EMBL" id="SLN59020.1"/>
    </source>
</evidence>
<proteinExistence type="predicted"/>
<organism evidence="1 2">
    <name type="scientific">Roseovarius albus</name>
    <dbReference type="NCBI Taxonomy" id="1247867"/>
    <lineage>
        <taxon>Bacteria</taxon>
        <taxon>Pseudomonadati</taxon>
        <taxon>Pseudomonadota</taxon>
        <taxon>Alphaproteobacteria</taxon>
        <taxon>Rhodobacterales</taxon>
        <taxon>Roseobacteraceae</taxon>
        <taxon>Roseovarius</taxon>
    </lineage>
</organism>
<name>A0A1X6ZRR6_9RHOB</name>
<reference evidence="1 2" key="1">
    <citation type="submission" date="2017-03" db="EMBL/GenBank/DDBJ databases">
        <authorList>
            <person name="Afonso C.L."/>
            <person name="Miller P.J."/>
            <person name="Scott M.A."/>
            <person name="Spackman E."/>
            <person name="Goraichik I."/>
            <person name="Dimitrov K.M."/>
            <person name="Suarez D.L."/>
            <person name="Swayne D.E."/>
        </authorList>
    </citation>
    <scope>NUCLEOTIDE SEQUENCE [LARGE SCALE GENOMIC DNA]</scope>
    <source>
        <strain evidence="1 2">CECT 7450</strain>
    </source>
</reference>
<dbReference type="Proteomes" id="UP000193061">
    <property type="component" value="Unassembled WGS sequence"/>
</dbReference>
<sequence length="64" mass="7595">MGDPTWRLSVTYSTSELHVRHTANKFRHEKRWITERDKFAQSREIVLKCRVIALTLVAILWNGK</sequence>
<protein>
    <submittedName>
        <fullName evidence="1">Uncharacterized protein</fullName>
    </submittedName>
</protein>
<accession>A0A1X6ZRR6</accession>